<name>A0A934RX30_9BACT</name>
<dbReference type="Pfam" id="PF13360">
    <property type="entry name" value="PQQ_2"/>
    <property type="match status" value="1"/>
</dbReference>
<dbReference type="PANTHER" id="PTHR44394">
    <property type="entry name" value="BETA-ALANINE-ACTIVATING ENZYME"/>
    <property type="match status" value="1"/>
</dbReference>
<feature type="domain" description="Pyrrolo-quinoline quinone repeat" evidence="1">
    <location>
        <begin position="100"/>
        <end position="242"/>
    </location>
</feature>
<dbReference type="SMART" id="SM00564">
    <property type="entry name" value="PQQ"/>
    <property type="match status" value="8"/>
</dbReference>
<dbReference type="InterPro" id="IPR002372">
    <property type="entry name" value="PQQ_rpt_dom"/>
</dbReference>
<protein>
    <submittedName>
        <fullName evidence="2">PQQ-like beta-propeller repeat protein</fullName>
    </submittedName>
</protein>
<reference evidence="2" key="1">
    <citation type="submission" date="2021-01" db="EMBL/GenBank/DDBJ databases">
        <title>Modified the classification status of verrucomicrobia.</title>
        <authorList>
            <person name="Feng X."/>
        </authorList>
    </citation>
    <scope>NUCLEOTIDE SEQUENCE</scope>
    <source>
        <strain evidence="2">KCTC 13126</strain>
    </source>
</reference>
<organism evidence="2 3">
    <name type="scientific">Pelagicoccus mobilis</name>
    <dbReference type="NCBI Taxonomy" id="415221"/>
    <lineage>
        <taxon>Bacteria</taxon>
        <taxon>Pseudomonadati</taxon>
        <taxon>Verrucomicrobiota</taxon>
        <taxon>Opitutia</taxon>
        <taxon>Puniceicoccales</taxon>
        <taxon>Pelagicoccaceae</taxon>
        <taxon>Pelagicoccus</taxon>
    </lineage>
</organism>
<evidence type="ECO:0000313" key="2">
    <source>
        <dbReference type="EMBL" id="MBK1877918.1"/>
    </source>
</evidence>
<evidence type="ECO:0000259" key="1">
    <source>
        <dbReference type="Pfam" id="PF13360"/>
    </source>
</evidence>
<keyword evidence="3" id="KW-1185">Reference proteome</keyword>
<dbReference type="Gene3D" id="2.130.10.10">
    <property type="entry name" value="YVTN repeat-like/Quinoprotein amine dehydrogenase"/>
    <property type="match status" value="2"/>
</dbReference>
<accession>A0A934RX30</accession>
<evidence type="ECO:0000313" key="3">
    <source>
        <dbReference type="Proteomes" id="UP000617628"/>
    </source>
</evidence>
<dbReference type="InterPro" id="IPR052091">
    <property type="entry name" value="Beta-ala_Activ/Resist"/>
</dbReference>
<dbReference type="EMBL" id="JAENIL010000023">
    <property type="protein sequence ID" value="MBK1877918.1"/>
    <property type="molecule type" value="Genomic_DNA"/>
</dbReference>
<dbReference type="GO" id="GO:0043041">
    <property type="term" value="P:amino acid activation for nonribosomal peptide biosynthetic process"/>
    <property type="evidence" value="ECO:0007669"/>
    <property type="project" value="TreeGrafter"/>
</dbReference>
<gene>
    <name evidence="2" type="ORF">JIN87_13660</name>
</gene>
<dbReference type="InterPro" id="IPR015943">
    <property type="entry name" value="WD40/YVTN_repeat-like_dom_sf"/>
</dbReference>
<proteinExistence type="predicted"/>
<dbReference type="RefSeq" id="WP_200356128.1">
    <property type="nucleotide sequence ID" value="NZ_JAENIL010000023.1"/>
</dbReference>
<dbReference type="InterPro" id="IPR011047">
    <property type="entry name" value="Quinoprotein_ADH-like_sf"/>
</dbReference>
<dbReference type="PANTHER" id="PTHR44394:SF1">
    <property type="entry name" value="BETA-ALANINE-ACTIVATING ENZYME"/>
    <property type="match status" value="1"/>
</dbReference>
<dbReference type="Proteomes" id="UP000617628">
    <property type="component" value="Unassembled WGS sequence"/>
</dbReference>
<sequence length="525" mass="56904">MGVRLRALQLLVASVLPLLGLSVRAKVGDVSWSYETGAEIFGSAAVASDGSVFFGSRSGNVYALNSDGSEKWIVSTGDWVDSSPALSKDESVVYAGSWDNKLYALATDSGAVLWTFTAGSLITASPALDDEGNLYFGSSDGFFYSVDSTGELRWFYFVGAELDSSPAVSEDGHVYVGAYDGNLYSFTGDGELRWTFAAREPVEDNDSRIAGPIAIGENGEIYFGSADGYCYAVTPEGELDWEFDTLEKVDTGVVIGNNGELILASRSGTVYALDRFGVPIWESFVGDVFFSTPAVDSKGRVYLGSYVGNGVSSLNVLEDGGDLVWDHLVVDYIDSPPVIDHLGRVIYGCYDGALYVIEADAEPALSSWHRYGGGRENRSLKEPYEVSVLSARFGEWIGELGLEGVFADPCFDAEEDGYPLALEYLVGGDPAEFDRVGLTSGVERIEGVDRLWLEHDRVLGDSEVSFVLEYSVEWGEWEDLMGLEGIGQELVNADLLGDGWYERVRLVLPTGLPAATLFRLRMACD</sequence>
<dbReference type="SUPFAM" id="SSF50998">
    <property type="entry name" value="Quinoprotein alcohol dehydrogenase-like"/>
    <property type="match status" value="1"/>
</dbReference>
<comment type="caution">
    <text evidence="2">The sequence shown here is derived from an EMBL/GenBank/DDBJ whole genome shotgun (WGS) entry which is preliminary data.</text>
</comment>
<dbReference type="AlphaFoldDB" id="A0A934RX30"/>
<dbReference type="InterPro" id="IPR018391">
    <property type="entry name" value="PQQ_b-propeller_rpt"/>
</dbReference>